<dbReference type="InterPro" id="IPR011050">
    <property type="entry name" value="Pectin_lyase_fold/virulence"/>
</dbReference>
<gene>
    <name evidence="3" type="ORF">HLB09_09130</name>
</gene>
<proteinExistence type="predicted"/>
<feature type="region of interest" description="Disordered" evidence="1">
    <location>
        <begin position="1"/>
        <end position="26"/>
    </location>
</feature>
<name>A0A849BKU2_9ACTN</name>
<dbReference type="SMART" id="SM00710">
    <property type="entry name" value="PbH1"/>
    <property type="match status" value="6"/>
</dbReference>
<dbReference type="InterPro" id="IPR024535">
    <property type="entry name" value="RHGA/B-epi-like_pectate_lyase"/>
</dbReference>
<evidence type="ECO:0000256" key="1">
    <source>
        <dbReference type="SAM" id="MobiDB-lite"/>
    </source>
</evidence>
<protein>
    <recommendedName>
        <fullName evidence="2">Rhamnogalacturonase A/B/Epimerase-like pectate lyase domain-containing protein</fullName>
    </recommendedName>
</protein>
<keyword evidence="4" id="KW-1185">Reference proteome</keyword>
<dbReference type="Gene3D" id="2.160.20.10">
    <property type="entry name" value="Single-stranded right-handed beta-helix, Pectin lyase-like"/>
    <property type="match status" value="1"/>
</dbReference>
<dbReference type="AlphaFoldDB" id="A0A849BKU2"/>
<dbReference type="InterPro" id="IPR012334">
    <property type="entry name" value="Pectin_lyas_fold"/>
</dbReference>
<organism evidence="3 4">
    <name type="scientific">Pseudokineococcus marinus</name>
    <dbReference type="NCBI Taxonomy" id="351215"/>
    <lineage>
        <taxon>Bacteria</taxon>
        <taxon>Bacillati</taxon>
        <taxon>Actinomycetota</taxon>
        <taxon>Actinomycetes</taxon>
        <taxon>Kineosporiales</taxon>
        <taxon>Kineosporiaceae</taxon>
        <taxon>Pseudokineococcus</taxon>
    </lineage>
</organism>
<feature type="domain" description="Rhamnogalacturonase A/B/Epimerase-like pectate lyase" evidence="2">
    <location>
        <begin position="36"/>
        <end position="238"/>
    </location>
</feature>
<dbReference type="Proteomes" id="UP000555552">
    <property type="component" value="Unassembled WGS sequence"/>
</dbReference>
<dbReference type="Pfam" id="PF12708">
    <property type="entry name" value="Pect-lyase_RHGA_epim"/>
    <property type="match status" value="1"/>
</dbReference>
<dbReference type="SUPFAM" id="SSF51126">
    <property type="entry name" value="Pectin lyase-like"/>
    <property type="match status" value="1"/>
</dbReference>
<sequence>PATTSPAPAPTSAPTAAPTPADPGPALAASGTPLTAFGAVGDGRTDDTAALQRALDTAAPGTTLVLPAGKVFRHTQVLRLRRPDLTLAGTGTLLATDPRRSALLVQGDRTTIRDITLAMPTATERLGTWDDMKLTVLGASDVSVERVRVEGSAAAGIYFWGAKRFSLVDARVSGTRADGIHITGPSSDGEVVRPVVRDSGDDGVAVVSYAQDGQPVRRVAVTSPTVLGTSWGRGVTVVGGEDITYTDIRVERSNAAAVYIAKEPGWRTFAPVRVRVSGGVVVDANQSTTVDHGAVLVWDGWVDGSRPLEDVVVEGLRISGTRSSASRQVGFLRAVGSTARGVHLNGFTVLGGPSTLLVTQAPLGDYEAKGWVRDGNPVCVER</sequence>
<evidence type="ECO:0000313" key="4">
    <source>
        <dbReference type="Proteomes" id="UP000555552"/>
    </source>
</evidence>
<accession>A0A849BKU2</accession>
<feature type="non-terminal residue" evidence="3">
    <location>
        <position position="1"/>
    </location>
</feature>
<dbReference type="RefSeq" id="WP_171203073.1">
    <property type="nucleotide sequence ID" value="NZ_JABEMA010000116.1"/>
</dbReference>
<evidence type="ECO:0000259" key="2">
    <source>
        <dbReference type="Pfam" id="PF12708"/>
    </source>
</evidence>
<evidence type="ECO:0000313" key="3">
    <source>
        <dbReference type="EMBL" id="NNH23251.1"/>
    </source>
</evidence>
<dbReference type="EMBL" id="JABEMA010000116">
    <property type="protein sequence ID" value="NNH23251.1"/>
    <property type="molecule type" value="Genomic_DNA"/>
</dbReference>
<dbReference type="InterPro" id="IPR006626">
    <property type="entry name" value="PbH1"/>
</dbReference>
<reference evidence="3 4" key="1">
    <citation type="submission" date="2020-05" db="EMBL/GenBank/DDBJ databases">
        <title>MicrobeNet Type strains.</title>
        <authorList>
            <person name="Nicholson A.C."/>
        </authorList>
    </citation>
    <scope>NUCLEOTIDE SEQUENCE [LARGE SCALE GENOMIC DNA]</scope>
    <source>
        <strain evidence="3 4">JCM 14547</strain>
    </source>
</reference>
<comment type="caution">
    <text evidence="3">The sequence shown here is derived from an EMBL/GenBank/DDBJ whole genome shotgun (WGS) entry which is preliminary data.</text>
</comment>